<reference evidence="2" key="4">
    <citation type="submission" date="2023-01" db="EMBL/GenBank/DDBJ databases">
        <title>Draft genome sequence of Methylobacterium oxalidis strain NBRC 107715.</title>
        <authorList>
            <person name="Sun Q."/>
            <person name="Mori K."/>
        </authorList>
    </citation>
    <scope>NUCLEOTIDE SEQUENCE</scope>
    <source>
        <strain evidence="2">NBRC 107715</strain>
    </source>
</reference>
<organism evidence="1 3">
    <name type="scientific">Methylobacterium oxalidis</name>
    <dbReference type="NCBI Taxonomy" id="944322"/>
    <lineage>
        <taxon>Bacteria</taxon>
        <taxon>Pseudomonadati</taxon>
        <taxon>Pseudomonadota</taxon>
        <taxon>Alphaproteobacteria</taxon>
        <taxon>Hyphomicrobiales</taxon>
        <taxon>Methylobacteriaceae</taxon>
        <taxon>Methylobacterium</taxon>
    </lineage>
</organism>
<reference evidence="2" key="1">
    <citation type="journal article" date="2014" name="Int. J. Syst. Evol. Microbiol.">
        <title>Complete genome of a new Firmicutes species belonging to the dominant human colonic microbiota ('Ruminococcus bicirculans') reveals two chromosomes and a selective capacity to utilize plant glucans.</title>
        <authorList>
            <consortium name="NISC Comparative Sequencing Program"/>
            <person name="Wegmann U."/>
            <person name="Louis P."/>
            <person name="Goesmann A."/>
            <person name="Henrissat B."/>
            <person name="Duncan S.H."/>
            <person name="Flint H.J."/>
        </authorList>
    </citation>
    <scope>NUCLEOTIDE SEQUENCE</scope>
    <source>
        <strain evidence="2">NBRC 107715</strain>
    </source>
</reference>
<proteinExistence type="predicted"/>
<evidence type="ECO:0000313" key="2">
    <source>
        <dbReference type="EMBL" id="GLS66306.1"/>
    </source>
</evidence>
<dbReference type="EMBL" id="BSPK01000101">
    <property type="protein sequence ID" value="GLS66306.1"/>
    <property type="molecule type" value="Genomic_DNA"/>
</dbReference>
<dbReference type="EMBL" id="BJZU01000068">
    <property type="protein sequence ID" value="GEP05416.1"/>
    <property type="molecule type" value="Genomic_DNA"/>
</dbReference>
<dbReference type="AlphaFoldDB" id="A0A512J618"/>
<evidence type="ECO:0000313" key="4">
    <source>
        <dbReference type="Proteomes" id="UP001156856"/>
    </source>
</evidence>
<comment type="caution">
    <text evidence="1">The sequence shown here is derived from an EMBL/GenBank/DDBJ whole genome shotgun (WGS) entry which is preliminary data.</text>
</comment>
<protein>
    <submittedName>
        <fullName evidence="1">Uncharacterized protein</fullName>
    </submittedName>
</protein>
<sequence>MIVVATPKLHHTRGHDHRRGKLRTYYRQGKGPRIPLPDLRRISAGLRGRLVWRGAAAAQALGATQAWHLGRPHRLSHAQFGLHRARETTKKVCASRIEALRQ</sequence>
<name>A0A512J618_9HYPH</name>
<reference evidence="4" key="2">
    <citation type="journal article" date="2019" name="Int. J. Syst. Evol. Microbiol.">
        <title>The Global Catalogue of Microorganisms (GCM) 10K type strain sequencing project: providing services to taxonomists for standard genome sequencing and annotation.</title>
        <authorList>
            <consortium name="The Broad Institute Genomics Platform"/>
            <consortium name="The Broad Institute Genome Sequencing Center for Infectious Disease"/>
            <person name="Wu L."/>
            <person name="Ma J."/>
        </authorList>
    </citation>
    <scope>NUCLEOTIDE SEQUENCE [LARGE SCALE GENOMIC DNA]</scope>
    <source>
        <strain evidence="4">NBRC 107715</strain>
    </source>
</reference>
<evidence type="ECO:0000313" key="1">
    <source>
        <dbReference type="EMBL" id="GEP05416.1"/>
    </source>
</evidence>
<keyword evidence="4" id="KW-1185">Reference proteome</keyword>
<reference evidence="1 3" key="3">
    <citation type="submission" date="2019-07" db="EMBL/GenBank/DDBJ databases">
        <title>Whole genome shotgun sequence of Methylobacterium oxalidis NBRC 107715.</title>
        <authorList>
            <person name="Hosoyama A."/>
            <person name="Uohara A."/>
            <person name="Ohji S."/>
            <person name="Ichikawa N."/>
        </authorList>
    </citation>
    <scope>NUCLEOTIDE SEQUENCE [LARGE SCALE GENOMIC DNA]</scope>
    <source>
        <strain evidence="1 3">NBRC 107715</strain>
    </source>
</reference>
<dbReference type="Proteomes" id="UP001156856">
    <property type="component" value="Unassembled WGS sequence"/>
</dbReference>
<evidence type="ECO:0000313" key="3">
    <source>
        <dbReference type="Proteomes" id="UP000321960"/>
    </source>
</evidence>
<accession>A0A512J618</accession>
<dbReference type="Proteomes" id="UP000321960">
    <property type="component" value="Unassembled WGS sequence"/>
</dbReference>
<gene>
    <name evidence="2" type="ORF">GCM10007888_46880</name>
    <name evidence="1" type="ORF">MOX02_34540</name>
</gene>